<dbReference type="PANTHER" id="PTHR47967:SF117">
    <property type="entry name" value="PEPTIDASE A1 DOMAIN-CONTAINING PROTEIN"/>
    <property type="match status" value="1"/>
</dbReference>
<evidence type="ECO:0000256" key="4">
    <source>
        <dbReference type="SAM" id="SignalP"/>
    </source>
</evidence>
<dbReference type="PANTHER" id="PTHR47967">
    <property type="entry name" value="OS07G0603500 PROTEIN-RELATED"/>
    <property type="match status" value="1"/>
</dbReference>
<feature type="signal peptide" evidence="4">
    <location>
        <begin position="1"/>
        <end position="27"/>
    </location>
</feature>
<feature type="domain" description="Peptidase A1" evidence="5">
    <location>
        <begin position="92"/>
        <end position="455"/>
    </location>
</feature>
<feature type="chain" id="PRO_5044861039" description="Peptidase A1 domain-containing protein" evidence="4">
    <location>
        <begin position="28"/>
        <end position="467"/>
    </location>
</feature>
<dbReference type="InterPro" id="IPR051708">
    <property type="entry name" value="Plant_Aspart_Prot_A1"/>
</dbReference>
<dbReference type="AlphaFoldDB" id="A0ABC9D7S2"/>
<reference evidence="7" key="1">
    <citation type="submission" date="2024-06" db="EMBL/GenBank/DDBJ databases">
        <authorList>
            <person name="Ryan C."/>
        </authorList>
    </citation>
    <scope>NUCLEOTIDE SEQUENCE [LARGE SCALE GENOMIC DNA]</scope>
</reference>
<dbReference type="InterPro" id="IPR032861">
    <property type="entry name" value="TAXi_N"/>
</dbReference>
<keyword evidence="3" id="KW-0378">Hydrolase</keyword>
<dbReference type="Pfam" id="PF14541">
    <property type="entry name" value="TAXi_C"/>
    <property type="match status" value="1"/>
</dbReference>
<evidence type="ECO:0000256" key="2">
    <source>
        <dbReference type="ARBA" id="ARBA00022670"/>
    </source>
</evidence>
<dbReference type="GO" id="GO:0006508">
    <property type="term" value="P:proteolysis"/>
    <property type="evidence" value="ECO:0007669"/>
    <property type="project" value="UniProtKB-KW"/>
</dbReference>
<accession>A0ABC9D7S2</accession>
<dbReference type="Gene3D" id="2.40.70.10">
    <property type="entry name" value="Acid Proteases"/>
    <property type="match status" value="2"/>
</dbReference>
<dbReference type="Proteomes" id="UP001497457">
    <property type="component" value="Chromosome 31b"/>
</dbReference>
<dbReference type="EMBL" id="OZ075141">
    <property type="protein sequence ID" value="CAL5032617.1"/>
    <property type="molecule type" value="Genomic_DNA"/>
</dbReference>
<evidence type="ECO:0000256" key="3">
    <source>
        <dbReference type="ARBA" id="ARBA00022801"/>
    </source>
</evidence>
<gene>
    <name evidence="6" type="ORF">URODEC1_LOCUS82355</name>
</gene>
<reference evidence="6 7" key="2">
    <citation type="submission" date="2024-10" db="EMBL/GenBank/DDBJ databases">
        <authorList>
            <person name="Ryan C."/>
        </authorList>
    </citation>
    <scope>NUCLEOTIDE SEQUENCE [LARGE SCALE GENOMIC DNA]</scope>
</reference>
<evidence type="ECO:0000313" key="7">
    <source>
        <dbReference type="Proteomes" id="UP001497457"/>
    </source>
</evidence>
<organism evidence="6 7">
    <name type="scientific">Urochloa decumbens</name>
    <dbReference type="NCBI Taxonomy" id="240449"/>
    <lineage>
        <taxon>Eukaryota</taxon>
        <taxon>Viridiplantae</taxon>
        <taxon>Streptophyta</taxon>
        <taxon>Embryophyta</taxon>
        <taxon>Tracheophyta</taxon>
        <taxon>Spermatophyta</taxon>
        <taxon>Magnoliopsida</taxon>
        <taxon>Liliopsida</taxon>
        <taxon>Poales</taxon>
        <taxon>Poaceae</taxon>
        <taxon>PACMAD clade</taxon>
        <taxon>Panicoideae</taxon>
        <taxon>Panicodae</taxon>
        <taxon>Paniceae</taxon>
        <taxon>Melinidinae</taxon>
        <taxon>Urochloa</taxon>
    </lineage>
</organism>
<keyword evidence="2" id="KW-0645">Protease</keyword>
<dbReference type="Pfam" id="PF14543">
    <property type="entry name" value="TAXi_N"/>
    <property type="match status" value="1"/>
</dbReference>
<protein>
    <recommendedName>
        <fullName evidence="5">Peptidase A1 domain-containing protein</fullName>
    </recommendedName>
</protein>
<name>A0ABC9D7S2_9POAL</name>
<dbReference type="GO" id="GO:0008233">
    <property type="term" value="F:peptidase activity"/>
    <property type="evidence" value="ECO:0007669"/>
    <property type="project" value="UniProtKB-KW"/>
</dbReference>
<evidence type="ECO:0000313" key="6">
    <source>
        <dbReference type="EMBL" id="CAL5032617.1"/>
    </source>
</evidence>
<keyword evidence="7" id="KW-1185">Reference proteome</keyword>
<sequence>MEIMKLITGFALITVLLTHHLSLNAGAFNDSSAAGGGLSLGLIANHDEGSIYSTRRGSDGFLYLRRRQDDSRRLLSSAASVIAPEANGGAVVVLRVGTGAAQHEYTLKADATSRLTWIQCAPCVPHAPQSGPIFDPRASPTSRLVAGASSICVPQYGMEPAGDRCAFHVAGPGGMSVHGYVHLEHVVDQHSRSPFESFVLGCSHSTEHFQSHGQYAGVATVSRAPTSLASQLAKRGMARFSYCLAGAGGGRRQGFLRFGADVPHNPRYLTTSILPAATGLGDDTAAYYVGLVGVSLGAKRLEGIRPEMFARGRDGNGGCVVDLGTRVTVMGEEAYRVVEEAVWSELIQLGHGGAAAVRVERRSGYGLCVRVTEQIKGRLQSMSLSLHFTAAEKEEEPTLVVSPAQLYLMMDDERQAGQQIACLAMVPGRRTIIGALQQVDTRFVFDLEDAKLSFAPESCIEDTVQVV</sequence>
<keyword evidence="4" id="KW-0732">Signal</keyword>
<dbReference type="SUPFAM" id="SSF50630">
    <property type="entry name" value="Acid proteases"/>
    <property type="match status" value="1"/>
</dbReference>
<dbReference type="InterPro" id="IPR021109">
    <property type="entry name" value="Peptidase_aspartic_dom_sf"/>
</dbReference>
<comment type="similarity">
    <text evidence="1">Belongs to the peptidase A1 family.</text>
</comment>
<evidence type="ECO:0000259" key="5">
    <source>
        <dbReference type="PROSITE" id="PS51767"/>
    </source>
</evidence>
<evidence type="ECO:0000256" key="1">
    <source>
        <dbReference type="ARBA" id="ARBA00007447"/>
    </source>
</evidence>
<dbReference type="PROSITE" id="PS51767">
    <property type="entry name" value="PEPTIDASE_A1"/>
    <property type="match status" value="1"/>
</dbReference>
<proteinExistence type="inferred from homology"/>
<dbReference type="InterPro" id="IPR032799">
    <property type="entry name" value="TAXi_C"/>
</dbReference>
<dbReference type="InterPro" id="IPR033121">
    <property type="entry name" value="PEPTIDASE_A1"/>
</dbReference>